<evidence type="ECO:0000313" key="1">
    <source>
        <dbReference type="EMBL" id="JAD35224.1"/>
    </source>
</evidence>
<dbReference type="AlphaFoldDB" id="A0A0A8Z738"/>
<protein>
    <submittedName>
        <fullName evidence="1">Uncharacterized protein</fullName>
    </submittedName>
</protein>
<reference evidence="1" key="2">
    <citation type="journal article" date="2015" name="Data Brief">
        <title>Shoot transcriptome of the giant reed, Arundo donax.</title>
        <authorList>
            <person name="Barrero R.A."/>
            <person name="Guerrero F.D."/>
            <person name="Moolhuijzen P."/>
            <person name="Goolsby J.A."/>
            <person name="Tidwell J."/>
            <person name="Bellgard S.E."/>
            <person name="Bellgard M.I."/>
        </authorList>
    </citation>
    <scope>NUCLEOTIDE SEQUENCE</scope>
    <source>
        <tissue evidence="1">Shoot tissue taken approximately 20 cm above the soil surface</tissue>
    </source>
</reference>
<organism evidence="1">
    <name type="scientific">Arundo donax</name>
    <name type="common">Giant reed</name>
    <name type="synonym">Donax arundinaceus</name>
    <dbReference type="NCBI Taxonomy" id="35708"/>
    <lineage>
        <taxon>Eukaryota</taxon>
        <taxon>Viridiplantae</taxon>
        <taxon>Streptophyta</taxon>
        <taxon>Embryophyta</taxon>
        <taxon>Tracheophyta</taxon>
        <taxon>Spermatophyta</taxon>
        <taxon>Magnoliopsida</taxon>
        <taxon>Liliopsida</taxon>
        <taxon>Poales</taxon>
        <taxon>Poaceae</taxon>
        <taxon>PACMAD clade</taxon>
        <taxon>Arundinoideae</taxon>
        <taxon>Arundineae</taxon>
        <taxon>Arundo</taxon>
    </lineage>
</organism>
<dbReference type="EMBL" id="GBRH01262671">
    <property type="protein sequence ID" value="JAD35224.1"/>
    <property type="molecule type" value="Transcribed_RNA"/>
</dbReference>
<proteinExistence type="predicted"/>
<name>A0A0A8Z738_ARUDO</name>
<accession>A0A0A8Z738</accession>
<reference evidence="1" key="1">
    <citation type="submission" date="2014-09" db="EMBL/GenBank/DDBJ databases">
        <authorList>
            <person name="Magalhaes I.L.F."/>
            <person name="Oliveira U."/>
            <person name="Santos F.R."/>
            <person name="Vidigal T.H.D.A."/>
            <person name="Brescovit A.D."/>
            <person name="Santos A.J."/>
        </authorList>
    </citation>
    <scope>NUCLEOTIDE SEQUENCE</scope>
    <source>
        <tissue evidence="1">Shoot tissue taken approximately 20 cm above the soil surface</tissue>
    </source>
</reference>
<sequence length="18" mass="2174">MYSINLFKSNNERMILTV</sequence>